<organism evidence="1 2">
    <name type="scientific">Xenoophorus captivus</name>
    <dbReference type="NCBI Taxonomy" id="1517983"/>
    <lineage>
        <taxon>Eukaryota</taxon>
        <taxon>Metazoa</taxon>
        <taxon>Chordata</taxon>
        <taxon>Craniata</taxon>
        <taxon>Vertebrata</taxon>
        <taxon>Euteleostomi</taxon>
        <taxon>Actinopterygii</taxon>
        <taxon>Neopterygii</taxon>
        <taxon>Teleostei</taxon>
        <taxon>Neoteleostei</taxon>
        <taxon>Acanthomorphata</taxon>
        <taxon>Ovalentaria</taxon>
        <taxon>Atherinomorphae</taxon>
        <taxon>Cyprinodontiformes</taxon>
        <taxon>Goodeidae</taxon>
        <taxon>Xenoophorus</taxon>
    </lineage>
</organism>
<gene>
    <name evidence="1" type="ORF">XENOCAPTIV_026803</name>
</gene>
<dbReference type="Proteomes" id="UP001434883">
    <property type="component" value="Unassembled WGS sequence"/>
</dbReference>
<keyword evidence="2" id="KW-1185">Reference proteome</keyword>
<evidence type="ECO:0000313" key="2">
    <source>
        <dbReference type="Proteomes" id="UP001434883"/>
    </source>
</evidence>
<proteinExistence type="predicted"/>
<reference evidence="1 2" key="1">
    <citation type="submission" date="2021-06" db="EMBL/GenBank/DDBJ databases">
        <authorList>
            <person name="Palmer J.M."/>
        </authorList>
    </citation>
    <scope>NUCLEOTIDE SEQUENCE [LARGE SCALE GENOMIC DNA]</scope>
    <source>
        <strain evidence="1 2">XC_2019</strain>
        <tissue evidence="1">Muscle</tissue>
    </source>
</reference>
<accession>A0ABV0S0W1</accession>
<name>A0ABV0S0W1_9TELE</name>
<evidence type="ECO:0000313" key="1">
    <source>
        <dbReference type="EMBL" id="MEQ2214036.1"/>
    </source>
</evidence>
<protein>
    <submittedName>
        <fullName evidence="1">Uncharacterized protein</fullName>
    </submittedName>
</protein>
<comment type="caution">
    <text evidence="1">The sequence shown here is derived from an EMBL/GenBank/DDBJ whole genome shotgun (WGS) entry which is preliminary data.</text>
</comment>
<dbReference type="EMBL" id="JAHRIN010065595">
    <property type="protein sequence ID" value="MEQ2214036.1"/>
    <property type="molecule type" value="Genomic_DNA"/>
</dbReference>
<sequence length="137" mass="15585">MAVKVIVGMEKITAILAGLKTTAAMMAGQQRMKVMVDPWTQRQELKLRHPADLQGKQELKLWHCVCVPKLPCDLSEFEKNCIQKRIFLVLMTGSFCHIVLCICRTNVQINALKQHSELKNFCLLKTIIITNKNNLHG</sequence>